<feature type="transmembrane region" description="Helical" evidence="2">
    <location>
        <begin position="319"/>
        <end position="342"/>
    </location>
</feature>
<keyword evidence="2" id="KW-0812">Transmembrane</keyword>
<evidence type="ECO:0000256" key="2">
    <source>
        <dbReference type="SAM" id="Phobius"/>
    </source>
</evidence>
<feature type="region of interest" description="Disordered" evidence="1">
    <location>
        <begin position="172"/>
        <end position="199"/>
    </location>
</feature>
<sequence length="364" mass="41854">MFVFFLFIFQGMEDINEKLYKKIAGISTVIKVIGSPVHESQDNFSNQNEIDEIDANAFETFTLEEIRSLVLAYKTKNKDFIIARVTTPDPENGNLFYNFYYSAAEINRVLFRFESSRRLLHRMKVKNPLNNMFIVGQVFYYKITTCEVDRAITEYFYNNALEKENIKMTFSERPPISSSETENTEHITKDKSPLDTSKSVCGTTHENKINHLKENCSPLPKVDKNKKLIYDAHYFASDDDFLVNSEVRDYFRANALDPEDEFLYEIDRTHNDFLALLEEMSNEEDNEVSDWRRIFSAHISLALSMLVICLLIGGGPIIAVVLLPIALVILGSFIMSLCYVLCCRRSTFDTLAVETISDAGIEDE</sequence>
<name>A0A1W0E9D0_9MICR</name>
<dbReference type="OrthoDB" id="2189509at2759"/>
<comment type="caution">
    <text evidence="3">The sequence shown here is derived from an EMBL/GenBank/DDBJ whole genome shotgun (WGS) entry which is preliminary data.</text>
</comment>
<keyword evidence="2" id="KW-1133">Transmembrane helix</keyword>
<keyword evidence="2" id="KW-0472">Membrane</keyword>
<evidence type="ECO:0000256" key="1">
    <source>
        <dbReference type="SAM" id="MobiDB-lite"/>
    </source>
</evidence>
<accession>A0A1W0E9D0</accession>
<proteinExistence type="predicted"/>
<keyword evidence="4" id="KW-1185">Reference proteome</keyword>
<feature type="compositionally biased region" description="Basic and acidic residues" evidence="1">
    <location>
        <begin position="183"/>
        <end position="193"/>
    </location>
</feature>
<evidence type="ECO:0008006" key="5">
    <source>
        <dbReference type="Google" id="ProtNLM"/>
    </source>
</evidence>
<evidence type="ECO:0000313" key="3">
    <source>
        <dbReference type="EMBL" id="OQS55865.1"/>
    </source>
</evidence>
<reference evidence="3 4" key="1">
    <citation type="journal article" date="2017" name="Environ. Microbiol.">
        <title>Decay of the glycolytic pathway and adaptation to intranuclear parasitism within Enterocytozoonidae microsporidia.</title>
        <authorList>
            <person name="Wiredu Boakye D."/>
            <person name="Jaroenlak P."/>
            <person name="Prachumwat A."/>
            <person name="Williams T.A."/>
            <person name="Bateman K.S."/>
            <person name="Itsathitphaisarn O."/>
            <person name="Sritunyalucksana K."/>
            <person name="Paszkiewicz K.H."/>
            <person name="Moore K.A."/>
            <person name="Stentiford G.D."/>
            <person name="Williams B.A."/>
        </authorList>
    </citation>
    <scope>NUCLEOTIDE SEQUENCE [LARGE SCALE GENOMIC DNA]</scope>
    <source>
        <strain evidence="3 4">TH1</strain>
    </source>
</reference>
<dbReference type="STRING" id="646526.A0A1W0E9D0"/>
<dbReference type="Proteomes" id="UP000192758">
    <property type="component" value="Unassembled WGS sequence"/>
</dbReference>
<dbReference type="AlphaFoldDB" id="A0A1W0E9D0"/>
<dbReference type="EMBL" id="MNPJ01000001">
    <property type="protein sequence ID" value="OQS55865.1"/>
    <property type="molecule type" value="Genomic_DNA"/>
</dbReference>
<dbReference type="Pfam" id="PF17010">
    <property type="entry name" value="DUF5092"/>
    <property type="match status" value="1"/>
</dbReference>
<evidence type="ECO:0000313" key="4">
    <source>
        <dbReference type="Proteomes" id="UP000192758"/>
    </source>
</evidence>
<dbReference type="InterPro" id="IPR031537">
    <property type="entry name" value="DUF5092"/>
</dbReference>
<protein>
    <recommendedName>
        <fullName evidence="5">Golgi protein</fullName>
    </recommendedName>
</protein>
<dbReference type="VEuPathDB" id="MicrosporidiaDB:EHP00_405"/>
<gene>
    <name evidence="3" type="ORF">EHP00_405</name>
</gene>
<organism evidence="3 4">
    <name type="scientific">Ecytonucleospora hepatopenaei</name>
    <dbReference type="NCBI Taxonomy" id="646526"/>
    <lineage>
        <taxon>Eukaryota</taxon>
        <taxon>Fungi</taxon>
        <taxon>Fungi incertae sedis</taxon>
        <taxon>Microsporidia</taxon>
        <taxon>Enterocytozoonidae</taxon>
        <taxon>Ecytonucleospora</taxon>
    </lineage>
</organism>